<evidence type="ECO:0000313" key="3">
    <source>
        <dbReference type="Proteomes" id="UP000238762"/>
    </source>
</evidence>
<gene>
    <name evidence="2" type="ORF">C7B64_00505</name>
</gene>
<evidence type="ECO:0000313" key="2">
    <source>
        <dbReference type="EMBL" id="PSB05162.1"/>
    </source>
</evidence>
<proteinExistence type="predicted"/>
<name>A0A2T1CA66_9CYAN</name>
<dbReference type="EMBL" id="PVWJ01000002">
    <property type="protein sequence ID" value="PSB05162.1"/>
    <property type="molecule type" value="Genomic_DNA"/>
</dbReference>
<organism evidence="2 3">
    <name type="scientific">Merismopedia glauca CCAP 1448/3</name>
    <dbReference type="NCBI Taxonomy" id="1296344"/>
    <lineage>
        <taxon>Bacteria</taxon>
        <taxon>Bacillati</taxon>
        <taxon>Cyanobacteriota</taxon>
        <taxon>Cyanophyceae</taxon>
        <taxon>Synechococcales</taxon>
        <taxon>Merismopediaceae</taxon>
        <taxon>Merismopedia</taxon>
    </lineage>
</organism>
<keyword evidence="3" id="KW-1185">Reference proteome</keyword>
<keyword evidence="1" id="KW-0812">Transmembrane</keyword>
<feature type="transmembrane region" description="Helical" evidence="1">
    <location>
        <begin position="102"/>
        <end position="123"/>
    </location>
</feature>
<feature type="transmembrane region" description="Helical" evidence="1">
    <location>
        <begin position="60"/>
        <end position="82"/>
    </location>
</feature>
<accession>A0A2T1CA66</accession>
<sequence length="137" mass="15412">MTKNNFFQPQEFTEDKLRVEIPPETSLIQGDRVPNGYDPMGQVYLEGRAYRGFGGGSTPWWVIISGWMIFGSFSFLTLGVALEAIKDLLVQKSTSGDLLASFFGYFPLIIAIIISGSILFILWKGTKAKLARKRRNR</sequence>
<comment type="caution">
    <text evidence="2">The sequence shown here is derived from an EMBL/GenBank/DDBJ whole genome shotgun (WGS) entry which is preliminary data.</text>
</comment>
<protein>
    <submittedName>
        <fullName evidence="2">Uncharacterized protein</fullName>
    </submittedName>
</protein>
<keyword evidence="1" id="KW-0472">Membrane</keyword>
<evidence type="ECO:0000256" key="1">
    <source>
        <dbReference type="SAM" id="Phobius"/>
    </source>
</evidence>
<keyword evidence="1" id="KW-1133">Transmembrane helix</keyword>
<dbReference type="Proteomes" id="UP000238762">
    <property type="component" value="Unassembled WGS sequence"/>
</dbReference>
<reference evidence="2 3" key="1">
    <citation type="submission" date="2018-02" db="EMBL/GenBank/DDBJ databases">
        <authorList>
            <person name="Cohen D.B."/>
            <person name="Kent A.D."/>
        </authorList>
    </citation>
    <scope>NUCLEOTIDE SEQUENCE [LARGE SCALE GENOMIC DNA]</scope>
    <source>
        <strain evidence="2 3">CCAP 1448/3</strain>
    </source>
</reference>
<dbReference type="OrthoDB" id="514559at2"/>
<reference evidence="2 3" key="2">
    <citation type="submission" date="2018-03" db="EMBL/GenBank/DDBJ databases">
        <title>The ancient ancestry and fast evolution of plastids.</title>
        <authorList>
            <person name="Moore K.R."/>
            <person name="Magnabosco C."/>
            <person name="Momper L."/>
            <person name="Gold D.A."/>
            <person name="Bosak T."/>
            <person name="Fournier G.P."/>
        </authorList>
    </citation>
    <scope>NUCLEOTIDE SEQUENCE [LARGE SCALE GENOMIC DNA]</scope>
    <source>
        <strain evidence="2 3">CCAP 1448/3</strain>
    </source>
</reference>
<dbReference type="AlphaFoldDB" id="A0A2T1CA66"/>
<dbReference type="RefSeq" id="WP_106286707.1">
    <property type="nucleotide sequence ID" value="NZ_CAWNTC010000104.1"/>
</dbReference>